<keyword evidence="16" id="KW-0968">Cytoplasmic vesicle</keyword>
<keyword evidence="15" id="KW-0449">Lipoprotein</keyword>
<evidence type="ECO:0000256" key="3">
    <source>
        <dbReference type="ARBA" id="ARBA00021498"/>
    </source>
</evidence>
<proteinExistence type="inferred from homology"/>
<feature type="transmembrane region" description="Helical" evidence="22">
    <location>
        <begin position="652"/>
        <end position="676"/>
    </location>
</feature>
<evidence type="ECO:0000256" key="4">
    <source>
        <dbReference type="ARBA" id="ARBA00022475"/>
    </source>
</evidence>
<evidence type="ECO:0000256" key="10">
    <source>
        <dbReference type="ARBA" id="ARBA00023139"/>
    </source>
</evidence>
<feature type="transmembrane region" description="Helical" evidence="22">
    <location>
        <begin position="443"/>
        <end position="462"/>
    </location>
</feature>
<dbReference type="AlphaFoldDB" id="A0A1V4KKE4"/>
<comment type="subcellular location">
    <subcellularLocation>
        <location evidence="2">Cell membrane</location>
        <topology evidence="2">Multi-pass membrane protein</topology>
    </subcellularLocation>
    <subcellularLocation>
        <location evidence="1">Cytoplasmic vesicle</location>
    </subcellularLocation>
</comment>
<dbReference type="PRINTS" id="PR00384">
    <property type="entry name" value="OPIOIDR"/>
</dbReference>
<dbReference type="GO" id="GO:0007218">
    <property type="term" value="P:neuropeptide signaling pathway"/>
    <property type="evidence" value="ECO:0007669"/>
    <property type="project" value="TreeGrafter"/>
</dbReference>
<feature type="transmembrane region" description="Helical" evidence="22">
    <location>
        <begin position="523"/>
        <end position="541"/>
    </location>
</feature>
<feature type="transmembrane region" description="Helical" evidence="22">
    <location>
        <begin position="468"/>
        <end position="489"/>
    </location>
</feature>
<dbReference type="PANTHER" id="PTHR24229">
    <property type="entry name" value="NEUROPEPTIDES RECEPTOR"/>
    <property type="match status" value="1"/>
</dbReference>
<dbReference type="GO" id="GO:0031410">
    <property type="term" value="C:cytoplasmic vesicle"/>
    <property type="evidence" value="ECO:0007669"/>
    <property type="project" value="UniProtKB-SubCell"/>
</dbReference>
<feature type="transmembrane region" description="Helical" evidence="22">
    <location>
        <begin position="568"/>
        <end position="592"/>
    </location>
</feature>
<sequence length="724" mass="79506">METQCQPLLLPSSVSIWPNLLKRIGGQKEELTMLTAKASKIPGHRVGEDNSQGHLGASGTPQPWCSFQCRELIMVFSAALKRYVLSGSTRQDCPREQQEQRLKLQPGWVVSRDWWIPWDAGEVGSSAGLYRSQVFPKSSRGHWVVFTGFHLPDVLLRGSAALTGGKMWKKIFKSPPLELNPLISQQSYWMFWDIILLGSYWDLRAAQPSGCTVAEEGGICFPKTCPPYTPIPFPSITSSQEPPSGSSQAAGAGSAQPPSVLPPSPHPSLFLKNVGSGVQPPALAASLPARSSPSPPPSSTGCLRSRASGFLPPQPGFVTSIPGVPGCGPGEWSHGAGSSTREEPSAQVLGTGWCFRMDPLFPAHILEDPDLRKLLNDSSMLNLSFLPSNWFNNSTGDSFLPLSIKITIVVVYSIVCIVGLVGNCSVMYVIVRFTKMKTATNIYIFNLALADTLCLMTLPFQGTDTFLGFWPFGNVLCKIAISIDYYNMFTSTFTLTMMSVDRYIAICHPIKALDIRTPHKAKVVNVCIWALASVFGIPAMVMGSAENENNEIDCLIKLPSPVDYWDPVFGICVFLFSFMIPVLIITICYSLMIRRLKNVRVLSGSKEKDRNLRRITRMVLVVVAVFIICWTPIQIFVLVQCLGAKAESELELAISCFCTALGYANSSLNPVLYAFLDENFKACFKKFCFPTAFRTELQMSNRMCSIAKDVAYACKNSEGTNNPA</sequence>
<protein>
    <recommendedName>
        <fullName evidence="3">Nociceptin receptor</fullName>
    </recommendedName>
    <alternativeName>
        <fullName evidence="17">Kappa-type 3 opioid receptor</fullName>
    </alternativeName>
    <alternativeName>
        <fullName evidence="18">Orphanin FQ receptor</fullName>
    </alternativeName>
</protein>
<dbReference type="Pfam" id="PF00001">
    <property type="entry name" value="7tm_1"/>
    <property type="match status" value="1"/>
</dbReference>
<keyword evidence="5" id="KW-0085">Behavior</keyword>
<keyword evidence="25" id="KW-1185">Reference proteome</keyword>
<evidence type="ECO:0000256" key="14">
    <source>
        <dbReference type="ARBA" id="ARBA00023224"/>
    </source>
</evidence>
<comment type="function">
    <text evidence="19">G-protein coupled opioid receptor that functions as a receptor for the endogenous neuropeptide nociceptin. Ligand binding causes a conformation change that triggers signaling via guanine nucleotide-binding proteins (G proteins) and modulates the activity of down-stream effectors. Signaling via G proteins mediates inhibition of adenylate cyclase activity and calcium channel activity. Arrestins modulate signaling via G proteins and mediate the activation of alternative signaling pathways that lead to the activation of MAP kinases. Plays a role in modulating nociception and the perception of pain. Plays a role in the regulation of locomotor activity by the neuropeptide nociceptin.</text>
</comment>
<keyword evidence="8 20" id="KW-0297">G-protein coupled receptor</keyword>
<organism evidence="24 25">
    <name type="scientific">Patagioenas fasciata monilis</name>
    <dbReference type="NCBI Taxonomy" id="372326"/>
    <lineage>
        <taxon>Eukaryota</taxon>
        <taxon>Metazoa</taxon>
        <taxon>Chordata</taxon>
        <taxon>Craniata</taxon>
        <taxon>Vertebrata</taxon>
        <taxon>Euteleostomi</taxon>
        <taxon>Archelosauria</taxon>
        <taxon>Archosauria</taxon>
        <taxon>Dinosauria</taxon>
        <taxon>Saurischia</taxon>
        <taxon>Theropoda</taxon>
        <taxon>Coelurosauria</taxon>
        <taxon>Aves</taxon>
        <taxon>Neognathae</taxon>
        <taxon>Neoaves</taxon>
        <taxon>Columbimorphae</taxon>
        <taxon>Columbiformes</taxon>
        <taxon>Columbidae</taxon>
        <taxon>Patagioenas</taxon>
    </lineage>
</organism>
<dbReference type="FunFam" id="1.20.1070.10:FF:000014">
    <property type="entry name" value="Kappa-type opioid receptor 1"/>
    <property type="match status" value="1"/>
</dbReference>
<dbReference type="CDD" id="cd15092">
    <property type="entry name" value="7tmA_NOFQ_opioid_R"/>
    <property type="match status" value="1"/>
</dbReference>
<dbReference type="GO" id="GO:0019233">
    <property type="term" value="P:sensory perception of pain"/>
    <property type="evidence" value="ECO:0007669"/>
    <property type="project" value="TreeGrafter"/>
</dbReference>
<dbReference type="PRINTS" id="PR00237">
    <property type="entry name" value="GPCRRHODOPSN"/>
</dbReference>
<evidence type="ECO:0000259" key="23">
    <source>
        <dbReference type="PROSITE" id="PS50262"/>
    </source>
</evidence>
<keyword evidence="6 20" id="KW-0812">Transmembrane</keyword>
<evidence type="ECO:0000256" key="1">
    <source>
        <dbReference type="ARBA" id="ARBA00004541"/>
    </source>
</evidence>
<comment type="similarity">
    <text evidence="20">Belongs to the G-protein coupled receptor 1 family.</text>
</comment>
<dbReference type="PANTHER" id="PTHR24229:SF11">
    <property type="entry name" value="NOCICEPTIN RECEPTOR"/>
    <property type="match status" value="1"/>
</dbReference>
<accession>A0A1V4KKE4</accession>
<keyword evidence="11" id="KW-1015">Disulfide bond</keyword>
<reference evidence="24 25" key="1">
    <citation type="submission" date="2016-02" db="EMBL/GenBank/DDBJ databases">
        <title>Band-tailed pigeon sequencing and assembly.</title>
        <authorList>
            <person name="Soares A.E."/>
            <person name="Novak B.J."/>
            <person name="Rice E.S."/>
            <person name="O'Connell B."/>
            <person name="Chang D."/>
            <person name="Weber S."/>
            <person name="Shapiro B."/>
        </authorList>
    </citation>
    <scope>NUCLEOTIDE SEQUENCE [LARGE SCALE GENOMIC DNA]</scope>
    <source>
        <strain evidence="24">BTP2013</strain>
        <tissue evidence="24">Blood</tissue>
    </source>
</reference>
<evidence type="ECO:0000256" key="8">
    <source>
        <dbReference type="ARBA" id="ARBA00023040"/>
    </source>
</evidence>
<dbReference type="GO" id="GO:0043005">
    <property type="term" value="C:neuron projection"/>
    <property type="evidence" value="ECO:0007669"/>
    <property type="project" value="TreeGrafter"/>
</dbReference>
<dbReference type="Gene3D" id="1.20.1070.10">
    <property type="entry name" value="Rhodopsin 7-helix transmembrane proteins"/>
    <property type="match status" value="1"/>
</dbReference>
<dbReference type="InterPro" id="IPR017452">
    <property type="entry name" value="GPCR_Rhodpsn_7TM"/>
</dbReference>
<feature type="region of interest" description="Disordered" evidence="21">
    <location>
        <begin position="232"/>
        <end position="266"/>
    </location>
</feature>
<feature type="compositionally biased region" description="Low complexity" evidence="21">
    <location>
        <begin position="242"/>
        <end position="258"/>
    </location>
</feature>
<keyword evidence="10" id="KW-0564">Palmitate</keyword>
<feature type="compositionally biased region" description="Low complexity" evidence="21">
    <location>
        <begin position="282"/>
        <end position="292"/>
    </location>
</feature>
<evidence type="ECO:0000256" key="7">
    <source>
        <dbReference type="ARBA" id="ARBA00022989"/>
    </source>
</evidence>
<evidence type="ECO:0000256" key="17">
    <source>
        <dbReference type="ARBA" id="ARBA00030257"/>
    </source>
</evidence>
<feature type="transmembrane region" description="Helical" evidence="22">
    <location>
        <begin position="409"/>
        <end position="431"/>
    </location>
</feature>
<feature type="region of interest" description="Disordered" evidence="21">
    <location>
        <begin position="282"/>
        <end position="306"/>
    </location>
</feature>
<dbReference type="SUPFAM" id="SSF81321">
    <property type="entry name" value="Family A G protein-coupled receptor-like"/>
    <property type="match status" value="1"/>
</dbReference>
<evidence type="ECO:0000256" key="2">
    <source>
        <dbReference type="ARBA" id="ARBA00004651"/>
    </source>
</evidence>
<dbReference type="Proteomes" id="UP000190648">
    <property type="component" value="Unassembled WGS sequence"/>
</dbReference>
<dbReference type="InterPro" id="IPR000276">
    <property type="entry name" value="GPCR_Rhodpsn"/>
</dbReference>
<dbReference type="GO" id="GO:0001626">
    <property type="term" value="F:nociceptin receptor activity"/>
    <property type="evidence" value="ECO:0007669"/>
    <property type="project" value="InterPro"/>
</dbReference>
<evidence type="ECO:0000256" key="20">
    <source>
        <dbReference type="RuleBase" id="RU000688"/>
    </source>
</evidence>
<gene>
    <name evidence="24" type="primary">OPRL1</name>
    <name evidence="24" type="ORF">AV530_017982</name>
</gene>
<evidence type="ECO:0000256" key="16">
    <source>
        <dbReference type="ARBA" id="ARBA00023329"/>
    </source>
</evidence>
<evidence type="ECO:0000256" key="6">
    <source>
        <dbReference type="ARBA" id="ARBA00022692"/>
    </source>
</evidence>
<evidence type="ECO:0000256" key="11">
    <source>
        <dbReference type="ARBA" id="ARBA00023157"/>
    </source>
</evidence>
<keyword evidence="7 22" id="KW-1133">Transmembrane helix</keyword>
<evidence type="ECO:0000256" key="18">
    <source>
        <dbReference type="ARBA" id="ARBA00030580"/>
    </source>
</evidence>
<dbReference type="PROSITE" id="PS00237">
    <property type="entry name" value="G_PROTEIN_RECEP_F1_1"/>
    <property type="match status" value="1"/>
</dbReference>
<dbReference type="OrthoDB" id="6076970at2759"/>
<keyword evidence="9 22" id="KW-0472">Membrane</keyword>
<keyword evidence="12 20" id="KW-0675">Receptor</keyword>
<feature type="domain" description="G-protein coupled receptors family 1 profile" evidence="23">
    <location>
        <begin position="422"/>
        <end position="673"/>
    </location>
</feature>
<dbReference type="InterPro" id="IPR001418">
    <property type="entry name" value="Opioid_rcpt"/>
</dbReference>
<evidence type="ECO:0000256" key="15">
    <source>
        <dbReference type="ARBA" id="ARBA00023288"/>
    </source>
</evidence>
<evidence type="ECO:0000313" key="25">
    <source>
        <dbReference type="Proteomes" id="UP000190648"/>
    </source>
</evidence>
<evidence type="ECO:0000256" key="19">
    <source>
        <dbReference type="ARBA" id="ARBA00043899"/>
    </source>
</evidence>
<dbReference type="PROSITE" id="PS50262">
    <property type="entry name" value="G_PROTEIN_RECEP_F1_2"/>
    <property type="match status" value="1"/>
</dbReference>
<feature type="transmembrane region" description="Helical" evidence="22">
    <location>
        <begin position="618"/>
        <end position="640"/>
    </location>
</feature>
<evidence type="ECO:0000256" key="13">
    <source>
        <dbReference type="ARBA" id="ARBA00023180"/>
    </source>
</evidence>
<dbReference type="GO" id="GO:0005886">
    <property type="term" value="C:plasma membrane"/>
    <property type="evidence" value="ECO:0007669"/>
    <property type="project" value="UniProtKB-SubCell"/>
</dbReference>
<comment type="caution">
    <text evidence="24">The sequence shown here is derived from an EMBL/GenBank/DDBJ whole genome shotgun (WGS) entry which is preliminary data.</text>
</comment>
<dbReference type="SMART" id="SM01381">
    <property type="entry name" value="7TM_GPCR_Srsx"/>
    <property type="match status" value="1"/>
</dbReference>
<dbReference type="EMBL" id="LSYS01002950">
    <property type="protein sequence ID" value="OPJ84920.1"/>
    <property type="molecule type" value="Genomic_DNA"/>
</dbReference>
<keyword evidence="4" id="KW-1003">Cell membrane</keyword>
<keyword evidence="13" id="KW-0325">Glycoprotein</keyword>
<evidence type="ECO:0000256" key="22">
    <source>
        <dbReference type="SAM" id="Phobius"/>
    </source>
</evidence>
<name>A0A1V4KKE4_PATFA</name>
<dbReference type="GO" id="GO:0042923">
    <property type="term" value="F:neuropeptide binding"/>
    <property type="evidence" value="ECO:0007669"/>
    <property type="project" value="TreeGrafter"/>
</dbReference>
<dbReference type="PRINTS" id="PR00547">
    <property type="entry name" value="XOPIOIDR"/>
</dbReference>
<evidence type="ECO:0000313" key="24">
    <source>
        <dbReference type="EMBL" id="OPJ84920.1"/>
    </source>
</evidence>
<evidence type="ECO:0000256" key="5">
    <source>
        <dbReference type="ARBA" id="ARBA00022610"/>
    </source>
</evidence>
<dbReference type="STRING" id="372326.A0A1V4KKE4"/>
<keyword evidence="14 20" id="KW-0807">Transducer</keyword>
<evidence type="ECO:0000256" key="9">
    <source>
        <dbReference type="ARBA" id="ARBA00023136"/>
    </source>
</evidence>
<dbReference type="InterPro" id="IPR001420">
    <property type="entry name" value="X_opioid_rcpt"/>
</dbReference>
<evidence type="ECO:0000256" key="12">
    <source>
        <dbReference type="ARBA" id="ARBA00023170"/>
    </source>
</evidence>
<evidence type="ECO:0000256" key="21">
    <source>
        <dbReference type="SAM" id="MobiDB-lite"/>
    </source>
</evidence>